<proteinExistence type="predicted"/>
<dbReference type="EMBL" id="AOMB01000042">
    <property type="protein sequence ID" value="EMA36193.1"/>
    <property type="molecule type" value="Genomic_DNA"/>
</dbReference>
<gene>
    <name evidence="2" type="ORF">C447_15511</name>
</gene>
<feature type="transmembrane region" description="Helical" evidence="1">
    <location>
        <begin position="62"/>
        <end position="84"/>
    </location>
</feature>
<feature type="transmembrane region" description="Helical" evidence="1">
    <location>
        <begin position="133"/>
        <end position="159"/>
    </location>
</feature>
<evidence type="ECO:0000256" key="1">
    <source>
        <dbReference type="SAM" id="Phobius"/>
    </source>
</evidence>
<feature type="transmembrane region" description="Helical" evidence="1">
    <location>
        <begin position="212"/>
        <end position="233"/>
    </location>
</feature>
<evidence type="ECO:0000313" key="2">
    <source>
        <dbReference type="EMBL" id="EMA36193.1"/>
    </source>
</evidence>
<dbReference type="OrthoDB" id="214974at2157"/>
<keyword evidence="1" id="KW-1133">Transmembrane helix</keyword>
<name>M0LSQ7_9EURY</name>
<keyword evidence="3" id="KW-1185">Reference proteome</keyword>
<dbReference type="RefSeq" id="WP_007695486.1">
    <property type="nucleotide sequence ID" value="NZ_AJRK01000376.1"/>
</dbReference>
<protein>
    <submittedName>
        <fullName evidence="2">Uncharacterized protein</fullName>
    </submittedName>
</protein>
<organism evidence="2 3">
    <name type="scientific">Halococcus hamelinensis 100A6</name>
    <dbReference type="NCBI Taxonomy" id="1132509"/>
    <lineage>
        <taxon>Archaea</taxon>
        <taxon>Methanobacteriati</taxon>
        <taxon>Methanobacteriota</taxon>
        <taxon>Stenosarchaea group</taxon>
        <taxon>Halobacteria</taxon>
        <taxon>Halobacteriales</taxon>
        <taxon>Halococcaceae</taxon>
        <taxon>Halococcus</taxon>
    </lineage>
</organism>
<dbReference type="AlphaFoldDB" id="M0LSQ7"/>
<accession>M0LSQ7</accession>
<keyword evidence="1" id="KW-0812">Transmembrane</keyword>
<reference evidence="2 3" key="1">
    <citation type="journal article" date="2014" name="PLoS Genet.">
        <title>Phylogenetically driven sequencing of extremely halophilic archaea reveals strategies for static and dynamic osmo-response.</title>
        <authorList>
            <person name="Becker E.A."/>
            <person name="Seitzer P.M."/>
            <person name="Tritt A."/>
            <person name="Larsen D."/>
            <person name="Krusor M."/>
            <person name="Yao A.I."/>
            <person name="Wu D."/>
            <person name="Madern D."/>
            <person name="Eisen J.A."/>
            <person name="Darling A.E."/>
            <person name="Facciotti M.T."/>
        </authorList>
    </citation>
    <scope>NUCLEOTIDE SEQUENCE [LARGE SCALE GENOMIC DNA]</scope>
    <source>
        <strain evidence="2 3">100A6</strain>
    </source>
</reference>
<keyword evidence="1" id="KW-0472">Membrane</keyword>
<evidence type="ECO:0000313" key="3">
    <source>
        <dbReference type="Proteomes" id="UP000011566"/>
    </source>
</evidence>
<sequence length="245" mass="25097">MAFSVGTVLRESLRRLATGPALLVLLALVVVETAVALVPSGGTDLGLIAAGGGASPPLLTASPLPLVASLVLLVVLLYLSLLLVRVFADQWGIVERHHLTHNLGFGLLNFLGVFVVGLAALVIRLVLAGLFGIVGLAVGFVVVVVVAAASLFAFAFVAVEDDNVVRAFRRSFGVLANAPVAVAGLVVVLVLVSVVLQLVGGLVVGVLGPVSFLAPLVSTLVDMLGVVFLFIAAARAYDHWTAEAA</sequence>
<dbReference type="Proteomes" id="UP000011566">
    <property type="component" value="Unassembled WGS sequence"/>
</dbReference>
<feature type="transmembrane region" description="Helical" evidence="1">
    <location>
        <begin position="105"/>
        <end position="127"/>
    </location>
</feature>
<dbReference type="PATRIC" id="fig|1132509.6.peg.3602"/>
<feature type="transmembrane region" description="Helical" evidence="1">
    <location>
        <begin position="21"/>
        <end position="42"/>
    </location>
</feature>
<feature type="transmembrane region" description="Helical" evidence="1">
    <location>
        <begin position="180"/>
        <end position="206"/>
    </location>
</feature>
<comment type="caution">
    <text evidence="2">The sequence shown here is derived from an EMBL/GenBank/DDBJ whole genome shotgun (WGS) entry which is preliminary data.</text>
</comment>